<feature type="domain" description="N-acetyltransferase" evidence="3">
    <location>
        <begin position="147"/>
        <end position="300"/>
    </location>
</feature>
<evidence type="ECO:0000259" key="3">
    <source>
        <dbReference type="PROSITE" id="PS51186"/>
    </source>
</evidence>
<proteinExistence type="predicted"/>
<dbReference type="InterPro" id="IPR036388">
    <property type="entry name" value="WH-like_DNA-bd_sf"/>
</dbReference>
<dbReference type="RefSeq" id="WP_377833317.1">
    <property type="nucleotide sequence ID" value="NZ_JBHRSK010000007.1"/>
</dbReference>
<name>A0ABV7AGW2_9RHOB</name>
<evidence type="ECO:0000259" key="2">
    <source>
        <dbReference type="PROSITE" id="PS50995"/>
    </source>
</evidence>
<dbReference type="SMART" id="SM00347">
    <property type="entry name" value="HTH_MARR"/>
    <property type="match status" value="1"/>
</dbReference>
<dbReference type="InterPro" id="IPR050769">
    <property type="entry name" value="NAT_camello-type"/>
</dbReference>
<evidence type="ECO:0000313" key="5">
    <source>
        <dbReference type="Proteomes" id="UP001595443"/>
    </source>
</evidence>
<dbReference type="Proteomes" id="UP001595443">
    <property type="component" value="Unassembled WGS sequence"/>
</dbReference>
<sequence>MDTIDRIRAFNRFYTHRLGLLDRSYLQSGFTLTEVRVLYELAAGELRTARAMARALGLDEGYLSRLLKRFAGKGWVERHPNPEDGREMLLSLTEAGRAAYAPLAARSRADVGAMLSGLDAAGQEVLCAAMEQAMDLLGDAPRETGEVVLRDLRPGDAGWIIGQHGELYARDEGYDATFEALVAEILAGFLRDHDPECERGWIAERDGQRLGSIFVVRADAETAKLRLVLLRPEARGTGLGRRMLDTAMGWARARGYKRMVLWTHASHEAACALYRKAGFVMTSETPAHDFGQDVLDQTWEIAL</sequence>
<dbReference type="SUPFAM" id="SSF55729">
    <property type="entry name" value="Acyl-CoA N-acyltransferases (Nat)"/>
    <property type="match status" value="1"/>
</dbReference>
<dbReference type="CDD" id="cd04301">
    <property type="entry name" value="NAT_SF"/>
    <property type="match status" value="1"/>
</dbReference>
<dbReference type="PROSITE" id="PS51186">
    <property type="entry name" value="GNAT"/>
    <property type="match status" value="1"/>
</dbReference>
<gene>
    <name evidence="4" type="ORF">ACFOES_10995</name>
</gene>
<dbReference type="SUPFAM" id="SSF46785">
    <property type="entry name" value="Winged helix' DNA-binding domain"/>
    <property type="match status" value="1"/>
</dbReference>
<dbReference type="EMBL" id="JBHRSK010000007">
    <property type="protein sequence ID" value="MFC2968619.1"/>
    <property type="molecule type" value="Genomic_DNA"/>
</dbReference>
<keyword evidence="4" id="KW-0012">Acyltransferase</keyword>
<evidence type="ECO:0000313" key="4">
    <source>
        <dbReference type="EMBL" id="MFC2968619.1"/>
    </source>
</evidence>
<dbReference type="Gene3D" id="1.10.10.10">
    <property type="entry name" value="Winged helix-like DNA-binding domain superfamily/Winged helix DNA-binding domain"/>
    <property type="match status" value="1"/>
</dbReference>
<reference evidence="5" key="1">
    <citation type="journal article" date="2019" name="Int. J. Syst. Evol. Microbiol.">
        <title>The Global Catalogue of Microorganisms (GCM) 10K type strain sequencing project: providing services to taxonomists for standard genome sequencing and annotation.</title>
        <authorList>
            <consortium name="The Broad Institute Genomics Platform"/>
            <consortium name="The Broad Institute Genome Sequencing Center for Infectious Disease"/>
            <person name="Wu L."/>
            <person name="Ma J."/>
        </authorList>
    </citation>
    <scope>NUCLEOTIDE SEQUENCE [LARGE SCALE GENOMIC DNA]</scope>
    <source>
        <strain evidence="5">KCTC 62192</strain>
    </source>
</reference>
<keyword evidence="5" id="KW-1185">Reference proteome</keyword>
<dbReference type="Pfam" id="PF00583">
    <property type="entry name" value="Acetyltransf_1"/>
    <property type="match status" value="1"/>
</dbReference>
<dbReference type="InterPro" id="IPR000182">
    <property type="entry name" value="GNAT_dom"/>
</dbReference>
<feature type="domain" description="HTH marR-type" evidence="2">
    <location>
        <begin position="1"/>
        <end position="135"/>
    </location>
</feature>
<dbReference type="GO" id="GO:0016746">
    <property type="term" value="F:acyltransferase activity"/>
    <property type="evidence" value="ECO:0007669"/>
    <property type="project" value="UniProtKB-KW"/>
</dbReference>
<evidence type="ECO:0000256" key="1">
    <source>
        <dbReference type="ARBA" id="ARBA00022679"/>
    </source>
</evidence>
<comment type="caution">
    <text evidence="4">The sequence shown here is derived from an EMBL/GenBank/DDBJ whole genome shotgun (WGS) entry which is preliminary data.</text>
</comment>
<dbReference type="Pfam" id="PF12802">
    <property type="entry name" value="MarR_2"/>
    <property type="match status" value="1"/>
</dbReference>
<dbReference type="InterPro" id="IPR016181">
    <property type="entry name" value="Acyl_CoA_acyltransferase"/>
</dbReference>
<organism evidence="4 5">
    <name type="scientific">Acidimangrovimonas pyrenivorans</name>
    <dbReference type="NCBI Taxonomy" id="2030798"/>
    <lineage>
        <taxon>Bacteria</taxon>
        <taxon>Pseudomonadati</taxon>
        <taxon>Pseudomonadota</taxon>
        <taxon>Alphaproteobacteria</taxon>
        <taxon>Rhodobacterales</taxon>
        <taxon>Paracoccaceae</taxon>
        <taxon>Acidimangrovimonas</taxon>
    </lineage>
</organism>
<keyword evidence="1 4" id="KW-0808">Transferase</keyword>
<dbReference type="EC" id="2.3.1.-" evidence="4"/>
<dbReference type="PROSITE" id="PS50995">
    <property type="entry name" value="HTH_MARR_2"/>
    <property type="match status" value="1"/>
</dbReference>
<accession>A0ABV7AGW2</accession>
<dbReference type="InterPro" id="IPR036390">
    <property type="entry name" value="WH_DNA-bd_sf"/>
</dbReference>
<dbReference type="InterPro" id="IPR000835">
    <property type="entry name" value="HTH_MarR-typ"/>
</dbReference>
<dbReference type="PANTHER" id="PTHR13947:SF37">
    <property type="entry name" value="LD18367P"/>
    <property type="match status" value="1"/>
</dbReference>
<dbReference type="Gene3D" id="3.40.630.30">
    <property type="match status" value="1"/>
</dbReference>
<dbReference type="PANTHER" id="PTHR13947">
    <property type="entry name" value="GNAT FAMILY N-ACETYLTRANSFERASE"/>
    <property type="match status" value="1"/>
</dbReference>
<protein>
    <submittedName>
        <fullName evidence="4">GNAT family N-acetyltransferase</fullName>
        <ecNumber evidence="4">2.3.1.-</ecNumber>
    </submittedName>
</protein>